<organism evidence="6">
    <name type="scientific">Caldilinea aerophila</name>
    <dbReference type="NCBI Taxonomy" id="133453"/>
    <lineage>
        <taxon>Bacteria</taxon>
        <taxon>Bacillati</taxon>
        <taxon>Chloroflexota</taxon>
        <taxon>Caldilineae</taxon>
        <taxon>Caldilineales</taxon>
        <taxon>Caldilineaceae</taxon>
        <taxon>Caldilinea</taxon>
    </lineage>
</organism>
<comment type="similarity">
    <text evidence="1">Belongs to the archease family.</text>
</comment>
<dbReference type="InterPro" id="IPR023572">
    <property type="entry name" value="Archease_dom"/>
</dbReference>
<reference evidence="6" key="1">
    <citation type="journal article" date="2020" name="mSystems">
        <title>Genome- and Community-Level Interaction Insights into Carbon Utilization and Element Cycling Functions of Hydrothermarchaeota in Hydrothermal Sediment.</title>
        <authorList>
            <person name="Zhou Z."/>
            <person name="Liu Y."/>
            <person name="Xu W."/>
            <person name="Pan J."/>
            <person name="Luo Z.H."/>
            <person name="Li M."/>
        </authorList>
    </citation>
    <scope>NUCLEOTIDE SEQUENCE [LARGE SCALE GENOMIC DNA]</scope>
    <source>
        <strain evidence="6">SpSt-289</strain>
    </source>
</reference>
<dbReference type="SUPFAM" id="SSF69819">
    <property type="entry name" value="MTH1598-like"/>
    <property type="match status" value="1"/>
</dbReference>
<dbReference type="GO" id="GO:0008033">
    <property type="term" value="P:tRNA processing"/>
    <property type="evidence" value="ECO:0007669"/>
    <property type="project" value="UniProtKB-KW"/>
</dbReference>
<dbReference type="GO" id="GO:0046872">
    <property type="term" value="F:metal ion binding"/>
    <property type="evidence" value="ECO:0007669"/>
    <property type="project" value="UniProtKB-KW"/>
</dbReference>
<keyword evidence="4" id="KW-0106">Calcium</keyword>
<dbReference type="PANTHER" id="PTHR12682:SF11">
    <property type="entry name" value="PROTEIN ARCHEASE"/>
    <property type="match status" value="1"/>
</dbReference>
<dbReference type="Gene3D" id="3.55.10.10">
    <property type="entry name" value="Archease domain"/>
    <property type="match status" value="1"/>
</dbReference>
<dbReference type="Pfam" id="PF01951">
    <property type="entry name" value="Archease"/>
    <property type="match status" value="1"/>
</dbReference>
<accession>A0A7C1JPC4</accession>
<dbReference type="PANTHER" id="PTHR12682">
    <property type="entry name" value="ARCHEASE"/>
    <property type="match status" value="1"/>
</dbReference>
<proteinExistence type="inferred from homology"/>
<evidence type="ECO:0000256" key="1">
    <source>
        <dbReference type="ARBA" id="ARBA00007963"/>
    </source>
</evidence>
<evidence type="ECO:0000256" key="3">
    <source>
        <dbReference type="ARBA" id="ARBA00022723"/>
    </source>
</evidence>
<dbReference type="InterPro" id="IPR036820">
    <property type="entry name" value="Archease_dom_sf"/>
</dbReference>
<dbReference type="InterPro" id="IPR002804">
    <property type="entry name" value="Archease"/>
</dbReference>
<protein>
    <submittedName>
        <fullName evidence="6">Archease</fullName>
    </submittedName>
</protein>
<evidence type="ECO:0000256" key="2">
    <source>
        <dbReference type="ARBA" id="ARBA00022694"/>
    </source>
</evidence>
<dbReference type="AlphaFoldDB" id="A0A7C1JPC4"/>
<evidence type="ECO:0000259" key="5">
    <source>
        <dbReference type="Pfam" id="PF01951"/>
    </source>
</evidence>
<dbReference type="EMBL" id="DSMG01000078">
    <property type="protein sequence ID" value="HDX31285.1"/>
    <property type="molecule type" value="Genomic_DNA"/>
</dbReference>
<keyword evidence="3" id="KW-0479">Metal-binding</keyword>
<sequence>MGYKEIEHTADWALHVWAPDLPELLSEAARGMNALAGVRLDATKPASHRIQLTAPDGESLLVAFLSELLYLAEQENLAFDSFDLTIDTNAQDGLRLDGVLHGASIAAMSKAIKAVTFHNLHIQKTPDGLEATVVFDV</sequence>
<gene>
    <name evidence="6" type="ORF">ENQ20_07285</name>
</gene>
<name>A0A7C1JPC4_9CHLR</name>
<keyword evidence="2" id="KW-0819">tRNA processing</keyword>
<comment type="caution">
    <text evidence="6">The sequence shown here is derived from an EMBL/GenBank/DDBJ whole genome shotgun (WGS) entry which is preliminary data.</text>
</comment>
<evidence type="ECO:0000256" key="4">
    <source>
        <dbReference type="ARBA" id="ARBA00022837"/>
    </source>
</evidence>
<evidence type="ECO:0000313" key="6">
    <source>
        <dbReference type="EMBL" id="HDX31285.1"/>
    </source>
</evidence>
<feature type="domain" description="Archease" evidence="5">
    <location>
        <begin position="3"/>
        <end position="137"/>
    </location>
</feature>